<evidence type="ECO:0000313" key="9">
    <source>
        <dbReference type="Proteomes" id="UP001139384"/>
    </source>
</evidence>
<accession>A0A9X1PX43</accession>
<evidence type="ECO:0000313" key="8">
    <source>
        <dbReference type="EMBL" id="MCF1594184.1"/>
    </source>
</evidence>
<reference evidence="8" key="1">
    <citation type="submission" date="2022-01" db="EMBL/GenBank/DDBJ databases">
        <title>Draft Genome Sequences of Seven Type Strains of the Genus Streptomyces.</title>
        <authorList>
            <person name="Aziz S."/>
            <person name="Coretto E."/>
            <person name="Chronakova A."/>
            <person name="Sproer C."/>
            <person name="Huber K."/>
            <person name="Nouioui I."/>
            <person name="Gross H."/>
        </authorList>
    </citation>
    <scope>NUCLEOTIDE SEQUENCE</scope>
    <source>
        <strain evidence="8">DSM 103493</strain>
    </source>
</reference>
<name>A0A9X1PX43_STRM4</name>
<evidence type="ECO:0000256" key="2">
    <source>
        <dbReference type="ARBA" id="ARBA00023015"/>
    </source>
</evidence>
<dbReference type="CDD" id="cd00383">
    <property type="entry name" value="trans_reg_C"/>
    <property type="match status" value="1"/>
</dbReference>
<dbReference type="Pfam" id="PF00486">
    <property type="entry name" value="Trans_reg_C"/>
    <property type="match status" value="1"/>
</dbReference>
<dbReference type="PANTHER" id="PTHR48111">
    <property type="entry name" value="REGULATOR OF RPOS"/>
    <property type="match status" value="1"/>
</dbReference>
<dbReference type="GO" id="GO:0000976">
    <property type="term" value="F:transcription cis-regulatory region binding"/>
    <property type="evidence" value="ECO:0007669"/>
    <property type="project" value="TreeGrafter"/>
</dbReference>
<sequence>MATTRSLSTAPTLSSPTGARHHLRAVDRDEVIDVVDLLPPGATWLPAPPHSLPTLPGQPPMVGYLVLVPADQQPPVAAPAAGDPLVTVDTVRRTAAVDGRELDLTYLEFELLAHLVANPHRVHTRDQLVTTVWGYGHVGDGRTVDVHIARLRRKLGAEHRDTIRTVRRVGYKYTPPVGR</sequence>
<keyword evidence="9" id="KW-1185">Reference proteome</keyword>
<dbReference type="InterPro" id="IPR036388">
    <property type="entry name" value="WH-like_DNA-bd_sf"/>
</dbReference>
<evidence type="ECO:0000259" key="7">
    <source>
        <dbReference type="PROSITE" id="PS51755"/>
    </source>
</evidence>
<dbReference type="RefSeq" id="WP_234762451.1">
    <property type="nucleotide sequence ID" value="NZ_JAKEIP010000031.1"/>
</dbReference>
<keyword evidence="4" id="KW-0804">Transcription</keyword>
<dbReference type="InterPro" id="IPR039420">
    <property type="entry name" value="WalR-like"/>
</dbReference>
<evidence type="ECO:0000256" key="4">
    <source>
        <dbReference type="ARBA" id="ARBA00023163"/>
    </source>
</evidence>
<dbReference type="GO" id="GO:0000156">
    <property type="term" value="F:phosphorelay response regulator activity"/>
    <property type="evidence" value="ECO:0007669"/>
    <property type="project" value="TreeGrafter"/>
</dbReference>
<feature type="compositionally biased region" description="Low complexity" evidence="6">
    <location>
        <begin position="1"/>
        <end position="17"/>
    </location>
</feature>
<keyword evidence="2" id="KW-0805">Transcription regulation</keyword>
<evidence type="ECO:0000256" key="6">
    <source>
        <dbReference type="SAM" id="MobiDB-lite"/>
    </source>
</evidence>
<dbReference type="PANTHER" id="PTHR48111:SF4">
    <property type="entry name" value="DNA-BINDING DUAL TRANSCRIPTIONAL REGULATOR OMPR"/>
    <property type="match status" value="1"/>
</dbReference>
<dbReference type="SUPFAM" id="SSF46894">
    <property type="entry name" value="C-terminal effector domain of the bipartite response regulators"/>
    <property type="match status" value="1"/>
</dbReference>
<dbReference type="GO" id="GO:0005829">
    <property type="term" value="C:cytosol"/>
    <property type="evidence" value="ECO:0007669"/>
    <property type="project" value="TreeGrafter"/>
</dbReference>
<dbReference type="Gene3D" id="1.10.10.10">
    <property type="entry name" value="Winged helix-like DNA-binding domain superfamily/Winged helix DNA-binding domain"/>
    <property type="match status" value="1"/>
</dbReference>
<dbReference type="InterPro" id="IPR016032">
    <property type="entry name" value="Sig_transdc_resp-reg_C-effctor"/>
</dbReference>
<evidence type="ECO:0000256" key="3">
    <source>
        <dbReference type="ARBA" id="ARBA00023125"/>
    </source>
</evidence>
<proteinExistence type="predicted"/>
<dbReference type="AlphaFoldDB" id="A0A9X1PX43"/>
<evidence type="ECO:0000256" key="5">
    <source>
        <dbReference type="PROSITE-ProRule" id="PRU01091"/>
    </source>
</evidence>
<feature type="DNA-binding region" description="OmpR/PhoB-type" evidence="5">
    <location>
        <begin position="76"/>
        <end position="175"/>
    </location>
</feature>
<gene>
    <name evidence="8" type="ORF">L0P92_11470</name>
</gene>
<evidence type="ECO:0000256" key="1">
    <source>
        <dbReference type="ARBA" id="ARBA00022553"/>
    </source>
</evidence>
<dbReference type="PROSITE" id="PS51755">
    <property type="entry name" value="OMPR_PHOB"/>
    <property type="match status" value="1"/>
</dbReference>
<dbReference type="SMART" id="SM00862">
    <property type="entry name" value="Trans_reg_C"/>
    <property type="match status" value="1"/>
</dbReference>
<dbReference type="GO" id="GO:0032993">
    <property type="term" value="C:protein-DNA complex"/>
    <property type="evidence" value="ECO:0007669"/>
    <property type="project" value="TreeGrafter"/>
</dbReference>
<dbReference type="GO" id="GO:0006355">
    <property type="term" value="P:regulation of DNA-templated transcription"/>
    <property type="evidence" value="ECO:0007669"/>
    <property type="project" value="InterPro"/>
</dbReference>
<feature type="domain" description="OmpR/PhoB-type" evidence="7">
    <location>
        <begin position="76"/>
        <end position="175"/>
    </location>
</feature>
<dbReference type="EMBL" id="JAKEIP010000031">
    <property type="protein sequence ID" value="MCF1594184.1"/>
    <property type="molecule type" value="Genomic_DNA"/>
</dbReference>
<comment type="caution">
    <text evidence="8">The sequence shown here is derived from an EMBL/GenBank/DDBJ whole genome shotgun (WGS) entry which is preliminary data.</text>
</comment>
<protein>
    <submittedName>
        <fullName evidence="8">Winged helix-turn-helix domain-containing protein</fullName>
    </submittedName>
</protein>
<organism evidence="8 9">
    <name type="scientific">Streptomyces muensis</name>
    <dbReference type="NCBI Taxonomy" id="1077944"/>
    <lineage>
        <taxon>Bacteria</taxon>
        <taxon>Bacillati</taxon>
        <taxon>Actinomycetota</taxon>
        <taxon>Actinomycetes</taxon>
        <taxon>Kitasatosporales</taxon>
        <taxon>Streptomycetaceae</taxon>
        <taxon>Streptomyces</taxon>
    </lineage>
</organism>
<feature type="region of interest" description="Disordered" evidence="6">
    <location>
        <begin position="1"/>
        <end position="21"/>
    </location>
</feature>
<keyword evidence="1" id="KW-0597">Phosphoprotein</keyword>
<dbReference type="Proteomes" id="UP001139384">
    <property type="component" value="Unassembled WGS sequence"/>
</dbReference>
<keyword evidence="3 5" id="KW-0238">DNA-binding</keyword>
<dbReference type="InterPro" id="IPR001867">
    <property type="entry name" value="OmpR/PhoB-type_DNA-bd"/>
</dbReference>